<gene>
    <name evidence="3" type="ORF">MTP13_15510</name>
</gene>
<dbReference type="SUPFAM" id="SSF47413">
    <property type="entry name" value="lambda repressor-like DNA-binding domains"/>
    <property type="match status" value="1"/>
</dbReference>
<dbReference type="Gene3D" id="1.10.260.40">
    <property type="entry name" value="lambda repressor-like DNA-binding domains"/>
    <property type="match status" value="1"/>
</dbReference>
<evidence type="ECO:0000313" key="3">
    <source>
        <dbReference type="EMBL" id="UOE28007.1"/>
    </source>
</evidence>
<dbReference type="InterPro" id="IPR011051">
    <property type="entry name" value="RmlC_Cupin_sf"/>
</dbReference>
<dbReference type="InterPro" id="IPR013096">
    <property type="entry name" value="Cupin_2"/>
</dbReference>
<dbReference type="CDD" id="cd00093">
    <property type="entry name" value="HTH_XRE"/>
    <property type="match status" value="1"/>
</dbReference>
<dbReference type="InterPro" id="IPR014710">
    <property type="entry name" value="RmlC-like_jellyroll"/>
</dbReference>
<dbReference type="InterPro" id="IPR001387">
    <property type="entry name" value="Cro/C1-type_HTH"/>
</dbReference>
<keyword evidence="1" id="KW-0238">DNA-binding</keyword>
<proteinExistence type="predicted"/>
<dbReference type="CDD" id="cd02209">
    <property type="entry name" value="cupin_XRE_C"/>
    <property type="match status" value="1"/>
</dbReference>
<feature type="domain" description="HTH cro/C1-type" evidence="2">
    <location>
        <begin position="19"/>
        <end position="73"/>
    </location>
</feature>
<dbReference type="RefSeq" id="WP_243570863.1">
    <property type="nucleotide sequence ID" value="NZ_BAAARD010000010.1"/>
</dbReference>
<dbReference type="Gene3D" id="2.60.120.10">
    <property type="entry name" value="Jelly Rolls"/>
    <property type="match status" value="1"/>
</dbReference>
<dbReference type="Pfam" id="PF01381">
    <property type="entry name" value="HTH_3"/>
    <property type="match status" value="1"/>
</dbReference>
<evidence type="ECO:0000259" key="2">
    <source>
        <dbReference type="PROSITE" id="PS50943"/>
    </source>
</evidence>
<protein>
    <submittedName>
        <fullName evidence="3">XRE family transcriptional regulator</fullName>
    </submittedName>
</protein>
<reference evidence="3 4" key="1">
    <citation type="submission" date="2022-03" db="EMBL/GenBank/DDBJ databases">
        <title>Agromyces sp. isolated from the gut of P. brevitarsis seulensis larvae.</title>
        <authorList>
            <person name="Won M."/>
            <person name="Kwon S.-W."/>
        </authorList>
    </citation>
    <scope>NUCLEOTIDE SEQUENCE [LARGE SCALE GENOMIC DNA]</scope>
    <source>
        <strain evidence="3 4">KACC 16215</strain>
    </source>
</reference>
<accession>A0ABY4AXT8</accession>
<dbReference type="InterPro" id="IPR050807">
    <property type="entry name" value="TransReg_Diox_bact_type"/>
</dbReference>
<dbReference type="PANTHER" id="PTHR46797:SF1">
    <property type="entry name" value="METHYLPHOSPHONATE SYNTHASE"/>
    <property type="match status" value="1"/>
</dbReference>
<evidence type="ECO:0000256" key="1">
    <source>
        <dbReference type="ARBA" id="ARBA00023125"/>
    </source>
</evidence>
<dbReference type="EMBL" id="CP094533">
    <property type="protein sequence ID" value="UOE28007.1"/>
    <property type="molecule type" value="Genomic_DNA"/>
</dbReference>
<dbReference type="InterPro" id="IPR010982">
    <property type="entry name" value="Lambda_DNA-bd_dom_sf"/>
</dbReference>
<organism evidence="3 4">
    <name type="scientific">Agromyces soli</name>
    <dbReference type="NCBI Taxonomy" id="659012"/>
    <lineage>
        <taxon>Bacteria</taxon>
        <taxon>Bacillati</taxon>
        <taxon>Actinomycetota</taxon>
        <taxon>Actinomycetes</taxon>
        <taxon>Micrococcales</taxon>
        <taxon>Microbacteriaceae</taxon>
        <taxon>Agromyces</taxon>
    </lineage>
</organism>
<name>A0ABY4AXT8_9MICO</name>
<dbReference type="Pfam" id="PF07883">
    <property type="entry name" value="Cupin_2"/>
    <property type="match status" value="1"/>
</dbReference>
<sequence>MRPMPLEPSGRSISIGPRVREARIERGLTIEEVARVAGLTKGFLSRIERDIVSPSVSTLVSLCEVLSISVGSLFTEPEVKFVAAGTGPRVNLGGIDTEERLVTPREEARVQMLRSVISSEGRGATDLYAVAADVDVLHVLRGRVRVEFTAEQAWELGPGDTLTFNGHEPHNWSVIGDEAEVIWVLVPAIWST</sequence>
<dbReference type="SMART" id="SM00530">
    <property type="entry name" value="HTH_XRE"/>
    <property type="match status" value="1"/>
</dbReference>
<dbReference type="SUPFAM" id="SSF51182">
    <property type="entry name" value="RmlC-like cupins"/>
    <property type="match status" value="1"/>
</dbReference>
<evidence type="ECO:0000313" key="4">
    <source>
        <dbReference type="Proteomes" id="UP000831304"/>
    </source>
</evidence>
<dbReference type="PROSITE" id="PS50943">
    <property type="entry name" value="HTH_CROC1"/>
    <property type="match status" value="1"/>
</dbReference>
<keyword evidence="4" id="KW-1185">Reference proteome</keyword>
<dbReference type="Proteomes" id="UP000831304">
    <property type="component" value="Chromosome"/>
</dbReference>
<dbReference type="PANTHER" id="PTHR46797">
    <property type="entry name" value="HTH-TYPE TRANSCRIPTIONAL REGULATOR"/>
    <property type="match status" value="1"/>
</dbReference>